<gene>
    <name evidence="7" type="ORF">DI563_18195</name>
</gene>
<evidence type="ECO:0000256" key="1">
    <source>
        <dbReference type="ARBA" id="ARBA00005189"/>
    </source>
</evidence>
<feature type="transmembrane region" description="Helical" evidence="5">
    <location>
        <begin position="20"/>
        <end position="42"/>
    </location>
</feature>
<dbReference type="GO" id="GO:0003841">
    <property type="term" value="F:1-acylglycerol-3-phosphate O-acyltransferase activity"/>
    <property type="evidence" value="ECO:0007669"/>
    <property type="project" value="TreeGrafter"/>
</dbReference>
<dbReference type="PANTHER" id="PTHR10434">
    <property type="entry name" value="1-ACYL-SN-GLYCEROL-3-PHOSPHATE ACYLTRANSFERASE"/>
    <property type="match status" value="1"/>
</dbReference>
<keyword evidence="5" id="KW-0472">Membrane</keyword>
<reference evidence="7 8" key="1">
    <citation type="submission" date="2017-08" db="EMBL/GenBank/DDBJ databases">
        <title>Infants hospitalized years apart are colonized by the same room-sourced microbial strains.</title>
        <authorList>
            <person name="Brooks B."/>
            <person name="Olm M.R."/>
            <person name="Firek B.A."/>
            <person name="Baker R."/>
            <person name="Thomas B.C."/>
            <person name="Morowitz M.J."/>
            <person name="Banfield J.F."/>
        </authorList>
    </citation>
    <scope>NUCLEOTIDE SEQUENCE [LARGE SCALE GENOMIC DNA]</scope>
    <source>
        <strain evidence="7">S2_005_003_R2_41</strain>
    </source>
</reference>
<dbReference type="CDD" id="cd07989">
    <property type="entry name" value="LPLAT_AGPAT-like"/>
    <property type="match status" value="1"/>
</dbReference>
<sequence>MNDVLDSDAPPPRVIVRRVLAFIAGRLIIGIAALLTGVRAIWSGATPRAEQTLYFANHTSHGDFVLLWATLPPDLRAITRPVAGQDYWMASKLRRFIGEDVFNALMIRRDGGSDGPNPVQQMTDALKAGDSLIMFPEGTRNTGEDILLPLKSGLFHIARYLQQEGPAVRLVPVWIENLKRVLPKGQLVPVPLACSVRFGAPLSLGDGEDKAAFLARARQAMLDLRPEYDREDDIDVPKPAVAVQPAAGTEGAP</sequence>
<evidence type="ECO:0000313" key="7">
    <source>
        <dbReference type="EMBL" id="PZQ70694.1"/>
    </source>
</evidence>
<evidence type="ECO:0000313" key="8">
    <source>
        <dbReference type="Proteomes" id="UP000249135"/>
    </source>
</evidence>
<accession>A0A2W5Q0K3</accession>
<dbReference type="InterPro" id="IPR002123">
    <property type="entry name" value="Plipid/glycerol_acylTrfase"/>
</dbReference>
<evidence type="ECO:0000256" key="2">
    <source>
        <dbReference type="ARBA" id="ARBA00022679"/>
    </source>
</evidence>
<feature type="compositionally biased region" description="Low complexity" evidence="4">
    <location>
        <begin position="237"/>
        <end position="247"/>
    </location>
</feature>
<dbReference type="GO" id="GO:0006654">
    <property type="term" value="P:phosphatidic acid biosynthetic process"/>
    <property type="evidence" value="ECO:0007669"/>
    <property type="project" value="TreeGrafter"/>
</dbReference>
<keyword evidence="3 7" id="KW-0012">Acyltransferase</keyword>
<keyword evidence="5" id="KW-1133">Transmembrane helix</keyword>
<dbReference type="AlphaFoldDB" id="A0A2W5Q0K3"/>
<feature type="domain" description="Phospholipid/glycerol acyltransferase" evidence="6">
    <location>
        <begin position="52"/>
        <end position="178"/>
    </location>
</feature>
<dbReference type="EMBL" id="QFPP01000262">
    <property type="protein sequence ID" value="PZQ70694.1"/>
    <property type="molecule type" value="Genomic_DNA"/>
</dbReference>
<evidence type="ECO:0000256" key="5">
    <source>
        <dbReference type="SAM" id="Phobius"/>
    </source>
</evidence>
<dbReference type="Pfam" id="PF01553">
    <property type="entry name" value="Acyltransferase"/>
    <property type="match status" value="1"/>
</dbReference>
<organism evidence="7 8">
    <name type="scientific">Variovorax paradoxus</name>
    <dbReference type="NCBI Taxonomy" id="34073"/>
    <lineage>
        <taxon>Bacteria</taxon>
        <taxon>Pseudomonadati</taxon>
        <taxon>Pseudomonadota</taxon>
        <taxon>Betaproteobacteria</taxon>
        <taxon>Burkholderiales</taxon>
        <taxon>Comamonadaceae</taxon>
        <taxon>Variovorax</taxon>
    </lineage>
</organism>
<dbReference type="SMART" id="SM00563">
    <property type="entry name" value="PlsC"/>
    <property type="match status" value="1"/>
</dbReference>
<evidence type="ECO:0000259" key="6">
    <source>
        <dbReference type="SMART" id="SM00563"/>
    </source>
</evidence>
<proteinExistence type="predicted"/>
<dbReference type="SUPFAM" id="SSF69593">
    <property type="entry name" value="Glycerol-3-phosphate (1)-acyltransferase"/>
    <property type="match status" value="1"/>
</dbReference>
<keyword evidence="2 7" id="KW-0808">Transferase</keyword>
<comment type="caution">
    <text evidence="7">The sequence shown here is derived from an EMBL/GenBank/DDBJ whole genome shotgun (WGS) entry which is preliminary data.</text>
</comment>
<evidence type="ECO:0000256" key="3">
    <source>
        <dbReference type="ARBA" id="ARBA00023315"/>
    </source>
</evidence>
<dbReference type="PANTHER" id="PTHR10434:SF11">
    <property type="entry name" value="1-ACYL-SN-GLYCEROL-3-PHOSPHATE ACYLTRANSFERASE"/>
    <property type="match status" value="1"/>
</dbReference>
<name>A0A2W5Q0K3_VARPD</name>
<dbReference type="Proteomes" id="UP000249135">
    <property type="component" value="Unassembled WGS sequence"/>
</dbReference>
<feature type="region of interest" description="Disordered" evidence="4">
    <location>
        <begin position="229"/>
        <end position="253"/>
    </location>
</feature>
<protein>
    <submittedName>
        <fullName evidence="7">1-acyl-sn-glycerol-3-phosphate acyltransferase</fullName>
    </submittedName>
</protein>
<keyword evidence="5" id="KW-0812">Transmembrane</keyword>
<evidence type="ECO:0000256" key="4">
    <source>
        <dbReference type="SAM" id="MobiDB-lite"/>
    </source>
</evidence>
<comment type="pathway">
    <text evidence="1">Lipid metabolism.</text>
</comment>